<dbReference type="GeneID" id="28733313"/>
<dbReference type="Pfam" id="PF11951">
    <property type="entry name" value="Fungal_trans_2"/>
    <property type="match status" value="1"/>
</dbReference>
<accession>A0A0N1H715</accession>
<keyword evidence="1" id="KW-1133">Transmembrane helix</keyword>
<dbReference type="AlphaFoldDB" id="A0A0N1H715"/>
<evidence type="ECO:0000313" key="3">
    <source>
        <dbReference type="Proteomes" id="UP000038010"/>
    </source>
</evidence>
<evidence type="ECO:0000256" key="1">
    <source>
        <dbReference type="SAM" id="Phobius"/>
    </source>
</evidence>
<dbReference type="Proteomes" id="UP000038010">
    <property type="component" value="Unassembled WGS sequence"/>
</dbReference>
<comment type="caution">
    <text evidence="2">The sequence shown here is derived from an EMBL/GenBank/DDBJ whole genome shotgun (WGS) entry which is preliminary data.</text>
</comment>
<dbReference type="EMBL" id="LFJN01000025">
    <property type="protein sequence ID" value="KPI37317.1"/>
    <property type="molecule type" value="Genomic_DNA"/>
</dbReference>
<feature type="transmembrane region" description="Helical" evidence="1">
    <location>
        <begin position="306"/>
        <end position="329"/>
    </location>
</feature>
<dbReference type="PANTHER" id="PTHR47657">
    <property type="entry name" value="STEROL REGULATORY ELEMENT-BINDING PROTEIN ECM22"/>
    <property type="match status" value="1"/>
</dbReference>
<keyword evidence="3" id="KW-1185">Reference proteome</keyword>
<sequence length="433" mass="47847">MDLRFLHHFLTIAYPHLPAGNDSIWQHEIPQIAETRPYLMHALLGLGGSHLAMMSITPVKILTTPEASLATSTKAAVTSSLSNIDLDKPSSSDMANRALHHRSIALSGLNHAITTNDWSQASVDAMLATTYALTFQATYLSDDGMIDFMTMVRGCALITSKIEENRAKSTFALDPLAHINMLQEKLGDSTDIDLGIDLVLGRTRAIRTWLAEGLRLLKDVHELCSYSSQTESVVLKRNLDALIHALEGLEIGPLEAWKRYAEIYTVWWICDGAEFDVLTSFRSRRQMPANDTTTNVIQDVARSLPALLGLTFLALDLLLTPIFATIYLNRRSAKEALDRRSLVGIGWMRRLRSIIEAGLAAHGEGMVMMEKNGISLGGGEDREGIFWDGQSRLAEKIRTAEGLEGLGRARGVVRWAMELADAVESRILARLPE</sequence>
<dbReference type="RefSeq" id="XP_017997280.1">
    <property type="nucleotide sequence ID" value="XM_018141433.1"/>
</dbReference>
<keyword evidence="1" id="KW-0472">Membrane</keyword>
<proteinExistence type="predicted"/>
<keyword evidence="1" id="KW-0812">Transmembrane</keyword>
<reference evidence="2 3" key="1">
    <citation type="submission" date="2015-06" db="EMBL/GenBank/DDBJ databases">
        <title>Draft genome of the ant-associated black yeast Phialophora attae CBS 131958.</title>
        <authorList>
            <person name="Moreno L.F."/>
            <person name="Stielow B.J."/>
            <person name="de Hoog S."/>
            <person name="Vicente V.A."/>
            <person name="Weiss V.A."/>
            <person name="de Vries M."/>
            <person name="Cruz L.M."/>
            <person name="Souza E.M."/>
        </authorList>
    </citation>
    <scope>NUCLEOTIDE SEQUENCE [LARGE SCALE GENOMIC DNA]</scope>
    <source>
        <strain evidence="2 3">CBS 131958</strain>
    </source>
</reference>
<dbReference type="OrthoDB" id="416217at2759"/>
<dbReference type="GO" id="GO:0000981">
    <property type="term" value="F:DNA-binding transcription factor activity, RNA polymerase II-specific"/>
    <property type="evidence" value="ECO:0007669"/>
    <property type="project" value="TreeGrafter"/>
</dbReference>
<organism evidence="2 3">
    <name type="scientific">Cyphellophora attinorum</name>
    <dbReference type="NCBI Taxonomy" id="1664694"/>
    <lineage>
        <taxon>Eukaryota</taxon>
        <taxon>Fungi</taxon>
        <taxon>Dikarya</taxon>
        <taxon>Ascomycota</taxon>
        <taxon>Pezizomycotina</taxon>
        <taxon>Eurotiomycetes</taxon>
        <taxon>Chaetothyriomycetidae</taxon>
        <taxon>Chaetothyriales</taxon>
        <taxon>Cyphellophoraceae</taxon>
        <taxon>Cyphellophora</taxon>
    </lineage>
</organism>
<dbReference type="InterPro" id="IPR021858">
    <property type="entry name" value="Fun_TF"/>
</dbReference>
<dbReference type="InterPro" id="IPR052400">
    <property type="entry name" value="Zn2-C6_fungal_TF"/>
</dbReference>
<gene>
    <name evidence="2" type="ORF">AB675_1534</name>
</gene>
<evidence type="ECO:0000313" key="2">
    <source>
        <dbReference type="EMBL" id="KPI37317.1"/>
    </source>
</evidence>
<dbReference type="PANTHER" id="PTHR47657:SF7">
    <property type="entry name" value="STEROL REGULATORY ELEMENT-BINDING PROTEIN ECM22"/>
    <property type="match status" value="1"/>
</dbReference>
<dbReference type="STRING" id="1664694.A0A0N1H715"/>
<dbReference type="VEuPathDB" id="FungiDB:AB675_1534"/>
<protein>
    <submittedName>
        <fullName evidence="2">Uncharacterized protein</fullName>
    </submittedName>
</protein>
<name>A0A0N1H715_9EURO</name>